<feature type="non-terminal residue" evidence="5">
    <location>
        <position position="284"/>
    </location>
</feature>
<dbReference type="Proteomes" id="UP001219525">
    <property type="component" value="Unassembled WGS sequence"/>
</dbReference>
<evidence type="ECO:0000313" key="6">
    <source>
        <dbReference type="Proteomes" id="UP001219525"/>
    </source>
</evidence>
<dbReference type="EMBL" id="JARJCW010000020">
    <property type="protein sequence ID" value="KAJ7213824.1"/>
    <property type="molecule type" value="Genomic_DNA"/>
</dbReference>
<accession>A0AAD6VLU4</accession>
<reference evidence="5" key="1">
    <citation type="submission" date="2023-03" db="EMBL/GenBank/DDBJ databases">
        <title>Massive genome expansion in bonnet fungi (Mycena s.s.) driven by repeated elements and novel gene families across ecological guilds.</title>
        <authorList>
            <consortium name="Lawrence Berkeley National Laboratory"/>
            <person name="Harder C.B."/>
            <person name="Miyauchi S."/>
            <person name="Viragh M."/>
            <person name="Kuo A."/>
            <person name="Thoen E."/>
            <person name="Andreopoulos B."/>
            <person name="Lu D."/>
            <person name="Skrede I."/>
            <person name="Drula E."/>
            <person name="Henrissat B."/>
            <person name="Morin E."/>
            <person name="Kohler A."/>
            <person name="Barry K."/>
            <person name="LaButti K."/>
            <person name="Morin E."/>
            <person name="Salamov A."/>
            <person name="Lipzen A."/>
            <person name="Mereny Z."/>
            <person name="Hegedus B."/>
            <person name="Baldrian P."/>
            <person name="Stursova M."/>
            <person name="Weitz H."/>
            <person name="Taylor A."/>
            <person name="Grigoriev I.V."/>
            <person name="Nagy L.G."/>
            <person name="Martin F."/>
            <person name="Kauserud H."/>
        </authorList>
    </citation>
    <scope>NUCLEOTIDE SEQUENCE</scope>
    <source>
        <strain evidence="5">9144</strain>
    </source>
</reference>
<evidence type="ECO:0000259" key="4">
    <source>
        <dbReference type="Pfam" id="PF00891"/>
    </source>
</evidence>
<keyword evidence="1 5" id="KW-0489">Methyltransferase</keyword>
<organism evidence="5 6">
    <name type="scientific">Mycena pura</name>
    <dbReference type="NCBI Taxonomy" id="153505"/>
    <lineage>
        <taxon>Eukaryota</taxon>
        <taxon>Fungi</taxon>
        <taxon>Dikarya</taxon>
        <taxon>Basidiomycota</taxon>
        <taxon>Agaricomycotina</taxon>
        <taxon>Agaricomycetes</taxon>
        <taxon>Agaricomycetidae</taxon>
        <taxon>Agaricales</taxon>
        <taxon>Marasmiineae</taxon>
        <taxon>Mycenaceae</taxon>
        <taxon>Mycena</taxon>
    </lineage>
</organism>
<comment type="caution">
    <text evidence="5">The sequence shown here is derived from an EMBL/GenBank/DDBJ whole genome shotgun (WGS) entry which is preliminary data.</text>
</comment>
<dbReference type="Pfam" id="PF00891">
    <property type="entry name" value="Methyltransf_2"/>
    <property type="match status" value="1"/>
</dbReference>
<dbReference type="InterPro" id="IPR029063">
    <property type="entry name" value="SAM-dependent_MTases_sf"/>
</dbReference>
<evidence type="ECO:0000256" key="2">
    <source>
        <dbReference type="ARBA" id="ARBA00022679"/>
    </source>
</evidence>
<dbReference type="AlphaFoldDB" id="A0AAD6VLU4"/>
<feature type="domain" description="O-methyltransferase C-terminal" evidence="4">
    <location>
        <begin position="42"/>
        <end position="209"/>
    </location>
</feature>
<evidence type="ECO:0000313" key="5">
    <source>
        <dbReference type="EMBL" id="KAJ7213824.1"/>
    </source>
</evidence>
<dbReference type="InterPro" id="IPR001077">
    <property type="entry name" value="COMT_C"/>
</dbReference>
<dbReference type="SUPFAM" id="SSF53335">
    <property type="entry name" value="S-adenosyl-L-methionine-dependent methyltransferases"/>
    <property type="match status" value="1"/>
</dbReference>
<dbReference type="InterPro" id="IPR016461">
    <property type="entry name" value="COMT-like"/>
</dbReference>
<proteinExistence type="predicted"/>
<dbReference type="PROSITE" id="PS51683">
    <property type="entry name" value="SAM_OMT_II"/>
    <property type="match status" value="1"/>
</dbReference>
<dbReference type="PANTHER" id="PTHR43712:SF2">
    <property type="entry name" value="O-METHYLTRANSFERASE CICE"/>
    <property type="match status" value="1"/>
</dbReference>
<evidence type="ECO:0000256" key="3">
    <source>
        <dbReference type="ARBA" id="ARBA00022691"/>
    </source>
</evidence>
<dbReference type="Gene3D" id="3.40.50.150">
    <property type="entry name" value="Vaccinia Virus protein VP39"/>
    <property type="match status" value="1"/>
</dbReference>
<evidence type="ECO:0000256" key="1">
    <source>
        <dbReference type="ARBA" id="ARBA00022603"/>
    </source>
</evidence>
<name>A0AAD6VLU4_9AGAR</name>
<keyword evidence="2" id="KW-0808">Transferase</keyword>
<dbReference type="PANTHER" id="PTHR43712">
    <property type="entry name" value="PUTATIVE (AFU_ORTHOLOGUE AFUA_4G14580)-RELATED"/>
    <property type="match status" value="1"/>
</dbReference>
<keyword evidence="3" id="KW-0949">S-adenosyl-L-methionine</keyword>
<dbReference type="GO" id="GO:0008171">
    <property type="term" value="F:O-methyltransferase activity"/>
    <property type="evidence" value="ECO:0007669"/>
    <property type="project" value="InterPro"/>
</dbReference>
<dbReference type="GO" id="GO:0032259">
    <property type="term" value="P:methylation"/>
    <property type="evidence" value="ECO:0007669"/>
    <property type="project" value="UniProtKB-KW"/>
</dbReference>
<sequence length="284" mass="31782">ELLSTDPVSDLVGHIIDEAAKVCIALNENLKDPNTTASVLPEGSTFKRTHGCAIFEFYGSHFNQVMISWGEVSGKGMLPKRYPWGALPEGTVVCDVGGGNGHITLKLLKVFPQFKIVVQDLSPVVGEGKEFLHNDAKMSAALKQCVHYVPLDFFKELPIKECDVYYIRHVIHDWAADECKKILDNIRKVVKPSSKVFIHEFVLQHITEDSALKGSFEKAPEPLLPNFRMGRVRQYGQDINMMVCANSQKRTLQQFIAMGELSGFEFVKLWDLGDAGLMEFIPKA</sequence>
<keyword evidence="6" id="KW-1185">Reference proteome</keyword>
<gene>
    <name evidence="5" type="ORF">GGX14DRAFT_360315</name>
</gene>
<dbReference type="CDD" id="cd02440">
    <property type="entry name" value="AdoMet_MTases"/>
    <property type="match status" value="1"/>
</dbReference>
<protein>
    <submittedName>
        <fullName evidence="5">S-adenosyl-L-methionine-dependent methyltransferase</fullName>
    </submittedName>
</protein>